<evidence type="ECO:0000313" key="1">
    <source>
        <dbReference type="EMBL" id="PPQ80573.1"/>
    </source>
</evidence>
<comment type="caution">
    <text evidence="1">The sequence shown here is derived from an EMBL/GenBank/DDBJ whole genome shotgun (WGS) entry which is preliminary data.</text>
</comment>
<dbReference type="AlphaFoldDB" id="A0A409WQ02"/>
<accession>A0A409WQ02</accession>
<dbReference type="OrthoDB" id="2269034at2759"/>
<dbReference type="InterPro" id="IPR032675">
    <property type="entry name" value="LRR_dom_sf"/>
</dbReference>
<evidence type="ECO:0000313" key="2">
    <source>
        <dbReference type="Proteomes" id="UP000283269"/>
    </source>
</evidence>
<dbReference type="InParanoid" id="A0A409WQ02"/>
<protein>
    <submittedName>
        <fullName evidence="1">Uncharacterized protein</fullName>
    </submittedName>
</protein>
<dbReference type="SUPFAM" id="SSF52047">
    <property type="entry name" value="RNI-like"/>
    <property type="match status" value="1"/>
</dbReference>
<organism evidence="1 2">
    <name type="scientific">Psilocybe cyanescens</name>
    <dbReference type="NCBI Taxonomy" id="93625"/>
    <lineage>
        <taxon>Eukaryota</taxon>
        <taxon>Fungi</taxon>
        <taxon>Dikarya</taxon>
        <taxon>Basidiomycota</taxon>
        <taxon>Agaricomycotina</taxon>
        <taxon>Agaricomycetes</taxon>
        <taxon>Agaricomycetidae</taxon>
        <taxon>Agaricales</taxon>
        <taxon>Agaricineae</taxon>
        <taxon>Strophariaceae</taxon>
        <taxon>Psilocybe</taxon>
    </lineage>
</organism>
<dbReference type="Gene3D" id="1.20.1280.50">
    <property type="match status" value="1"/>
</dbReference>
<keyword evidence="2" id="KW-1185">Reference proteome</keyword>
<dbReference type="Proteomes" id="UP000283269">
    <property type="component" value="Unassembled WGS sequence"/>
</dbReference>
<reference evidence="1 2" key="1">
    <citation type="journal article" date="2018" name="Evol. Lett.">
        <title>Horizontal gene cluster transfer increased hallucinogenic mushroom diversity.</title>
        <authorList>
            <person name="Reynolds H.T."/>
            <person name="Vijayakumar V."/>
            <person name="Gluck-Thaler E."/>
            <person name="Korotkin H.B."/>
            <person name="Matheny P.B."/>
            <person name="Slot J.C."/>
        </authorList>
    </citation>
    <scope>NUCLEOTIDE SEQUENCE [LARGE SCALE GENOMIC DNA]</scope>
    <source>
        <strain evidence="1 2">2631</strain>
    </source>
</reference>
<gene>
    <name evidence="1" type="ORF">CVT25_001609</name>
</gene>
<proteinExistence type="predicted"/>
<name>A0A409WQ02_PSICY</name>
<sequence length="568" mass="65621">MYCVFCDIPENLDGIQVYDNCQISNGKPCTSCQQYVEFEERVIALKNSFIQQLEQMRDQQRQLRTAINRRHDPLLRGFPSEILANIFGSYVDSQNVVEKSCQQVYNNCSPLVLGAVCQSWRRVAWSSPQLWTHISINPRGSDNWICLDVSQECLSRSGQLPLSIELSLYHPDINHGIYNREGIFHRLIALVNQYSSRWEELRVICRTEILPFFCGDLQGAPIIRRILLEYPFDTYHRAEDDVKFSIEGIKPRPTHVSISNFGFKSLDIDWHRVTNIQFHKTRIPLDQFFELLQQAPELVDCQLPCLSDSELAHKYPMREIPIVHHKLRSLEIGKYQGQELGLFFAFPQLTHLTIEHVNDLESEVLSNCVLALITRSSCRLTFLRLHNVLCDHESLLGLLRQTPSLRDLELSICKESLDLFRVLANTSNLAQHSMDSCEELFLPNLQSIHYSDIRPVWDTSFWALIPTISGPPWDIQDSLRRPLNNIDFTCRQARWSDPKPESMVCKDRNVVLRLMELSNLGVRFNLMHANVDMLEKSIRHHGITTHEKLERDDDLDPVLSIAGSAQTC</sequence>
<dbReference type="EMBL" id="NHYD01003321">
    <property type="protein sequence ID" value="PPQ80573.1"/>
    <property type="molecule type" value="Genomic_DNA"/>
</dbReference>
<dbReference type="Gene3D" id="3.80.10.10">
    <property type="entry name" value="Ribonuclease Inhibitor"/>
    <property type="match status" value="1"/>
</dbReference>